<evidence type="ECO:0000313" key="2">
    <source>
        <dbReference type="Proteomes" id="UP000265520"/>
    </source>
</evidence>
<dbReference type="AlphaFoldDB" id="A0A392MIB1"/>
<dbReference type="PANTHER" id="PTHR10668:SF104">
    <property type="entry name" value="AMINE OXIDASE DOMAIN-CONTAINING PROTEIN"/>
    <property type="match status" value="1"/>
</dbReference>
<dbReference type="Proteomes" id="UP000265520">
    <property type="component" value="Unassembled WGS sequence"/>
</dbReference>
<reference evidence="1 2" key="1">
    <citation type="journal article" date="2018" name="Front. Plant Sci.">
        <title>Red Clover (Trifolium pratense) and Zigzag Clover (T. medium) - A Picture of Genomic Similarities and Differences.</title>
        <authorList>
            <person name="Dluhosova J."/>
            <person name="Istvanek J."/>
            <person name="Nedelnik J."/>
            <person name="Repkova J."/>
        </authorList>
    </citation>
    <scope>NUCLEOTIDE SEQUENCE [LARGE SCALE GENOMIC DNA]</scope>
    <source>
        <strain evidence="2">cv. 10/8</strain>
        <tissue evidence="1">Leaf</tissue>
    </source>
</reference>
<name>A0A392MIB1_9FABA</name>
<comment type="caution">
    <text evidence="1">The sequence shown here is derived from an EMBL/GenBank/DDBJ whole genome shotgun (WGS) entry which is preliminary data.</text>
</comment>
<evidence type="ECO:0000313" key="1">
    <source>
        <dbReference type="EMBL" id="MCH87071.1"/>
    </source>
</evidence>
<accession>A0A392MIB1</accession>
<organism evidence="1 2">
    <name type="scientific">Trifolium medium</name>
    <dbReference type="NCBI Taxonomy" id="97028"/>
    <lineage>
        <taxon>Eukaryota</taxon>
        <taxon>Viridiplantae</taxon>
        <taxon>Streptophyta</taxon>
        <taxon>Embryophyta</taxon>
        <taxon>Tracheophyta</taxon>
        <taxon>Spermatophyta</taxon>
        <taxon>Magnoliopsida</taxon>
        <taxon>eudicotyledons</taxon>
        <taxon>Gunneridae</taxon>
        <taxon>Pentapetalae</taxon>
        <taxon>rosids</taxon>
        <taxon>fabids</taxon>
        <taxon>Fabales</taxon>
        <taxon>Fabaceae</taxon>
        <taxon>Papilionoideae</taxon>
        <taxon>50 kb inversion clade</taxon>
        <taxon>NPAAA clade</taxon>
        <taxon>Hologalegina</taxon>
        <taxon>IRL clade</taxon>
        <taxon>Trifolieae</taxon>
        <taxon>Trifolium</taxon>
    </lineage>
</organism>
<keyword evidence="2" id="KW-1185">Reference proteome</keyword>
<sequence>SNLLKGTLAGDAIIGSMMNINTPGSGYVLLHHVMGETDGDRNIWSTPWFLPNINISEHWF</sequence>
<dbReference type="PANTHER" id="PTHR10668">
    <property type="entry name" value="PHYTOENE DEHYDROGENASE"/>
    <property type="match status" value="1"/>
</dbReference>
<dbReference type="EMBL" id="LXQA010011458">
    <property type="protein sequence ID" value="MCH87071.1"/>
    <property type="molecule type" value="Genomic_DNA"/>
</dbReference>
<gene>
    <name evidence="1" type="ORF">A2U01_0007936</name>
</gene>
<protein>
    <submittedName>
        <fullName evidence="1">Pyridine nucleotide-disulfide oxidoreductase domain-containing protein 2-like</fullName>
    </submittedName>
</protein>
<proteinExistence type="predicted"/>
<feature type="non-terminal residue" evidence="1">
    <location>
        <position position="1"/>
    </location>
</feature>